<dbReference type="KEGG" id="amus:LMH87_008685"/>
<reference evidence="2" key="1">
    <citation type="journal article" date="2023" name="Access Microbiol">
        <title>De-novo genome assembly for Akanthomyces muscarius, a biocontrol agent of insect agricultural pests.</title>
        <authorList>
            <person name="Erdos Z."/>
            <person name="Studholme D.J."/>
            <person name="Raymond B."/>
            <person name="Sharma M."/>
        </authorList>
    </citation>
    <scope>NUCLEOTIDE SEQUENCE</scope>
    <source>
        <strain evidence="2">Ve6</strain>
    </source>
</reference>
<feature type="compositionally biased region" description="Low complexity" evidence="1">
    <location>
        <begin position="599"/>
        <end position="608"/>
    </location>
</feature>
<evidence type="ECO:0008006" key="4">
    <source>
        <dbReference type="Google" id="ProtNLM"/>
    </source>
</evidence>
<feature type="compositionally biased region" description="Polar residues" evidence="1">
    <location>
        <begin position="512"/>
        <end position="522"/>
    </location>
</feature>
<dbReference type="Gene3D" id="2.60.120.10">
    <property type="entry name" value="Jelly Rolls"/>
    <property type="match status" value="1"/>
</dbReference>
<dbReference type="Proteomes" id="UP001144673">
    <property type="component" value="Unassembled WGS sequence"/>
</dbReference>
<sequence>MSSPRPDGQRAAGHVPVPHVPRVVSQVPLPPYAQPTQTQDGTGGKLMSLNSTIMAAQREWEEKNQAGGASSGESTYSESAASTASDEQSSPGSVEEVLPSMGSSRGPAAGKKRSLVSVNLGTSSRPAKRRARSPILMALKRPPGSSLSSSRAGQSRAPSHAQRNTQNGTNYSAPGENEWLQFNSWDAIDYRADGIAYHFYYVGNYRIKTMNDRGCSKAFASAKALGGHFSSGHKGNAYNDNCDGTLSKVGFYDKIVGEKWQAIVVSRVSVTGSEEENPHVSTPGPFTTAHVAMTTPDPFTYVTGFLSRHVDFTKFLNTAYIRELCELPKRRQLPASWIKFHRNKGLSERMFALAVAYVTGREVFGMDVCLEGLHEDGSRLSRHSVAVPFELSAAQKRLYFPEDSCIGCYYYTEFHGKESIRCSWLAQATKIELHRYEKRVDGLSDSDEDDGDFAYHGTEDRVAKERQWARGVDSAIKLGKAARFQMPSLNPLSRASQPPSQEQAPLRDSGRASGSGSPNVASVHQRPAERPSSTFVYDQVRTRNETATTPTHDSRPRRESAVSKPKQHQTLASTRTSRSATALHMPVSSISPEPPSQTSPPIQIPSTQASHPVQAPPAQLQMESWEVAPGRMVDATHGENIGYSNAYLNGREPVEVSQDVAFNVITIKPGDKARWEAHESQLRTCSVASGKIEIKIGTNKFGMGPNSVFIIRPGETCVVTNKLYVDATVHCTTVKNYSLLS</sequence>
<feature type="compositionally biased region" description="Low complexity" evidence="1">
    <location>
        <begin position="15"/>
        <end position="27"/>
    </location>
</feature>
<dbReference type="RefSeq" id="XP_056056513.1">
    <property type="nucleotide sequence ID" value="XM_056201896.1"/>
</dbReference>
<keyword evidence="3" id="KW-1185">Reference proteome</keyword>
<dbReference type="GeneID" id="80895844"/>
<feature type="compositionally biased region" description="Low complexity" evidence="1">
    <location>
        <begin position="66"/>
        <end position="90"/>
    </location>
</feature>
<feature type="compositionally biased region" description="Low complexity" evidence="1">
    <location>
        <begin position="144"/>
        <end position="157"/>
    </location>
</feature>
<name>A0A9W8QGU7_AKAMU</name>
<proteinExistence type="predicted"/>
<dbReference type="EMBL" id="JAJHUN010000006">
    <property type="protein sequence ID" value="KAJ4158146.1"/>
    <property type="molecule type" value="Genomic_DNA"/>
</dbReference>
<protein>
    <recommendedName>
        <fullName evidence="4">Cupin, RmlC-type</fullName>
    </recommendedName>
</protein>
<feature type="compositionally biased region" description="Basic and acidic residues" evidence="1">
    <location>
        <begin position="552"/>
        <end position="561"/>
    </location>
</feature>
<dbReference type="InterPro" id="IPR014710">
    <property type="entry name" value="RmlC-like_jellyroll"/>
</dbReference>
<accession>A0A9W8QGU7</accession>
<organism evidence="2 3">
    <name type="scientific">Akanthomyces muscarius</name>
    <name type="common">Entomopathogenic fungus</name>
    <name type="synonym">Lecanicillium muscarium</name>
    <dbReference type="NCBI Taxonomy" id="2231603"/>
    <lineage>
        <taxon>Eukaryota</taxon>
        <taxon>Fungi</taxon>
        <taxon>Dikarya</taxon>
        <taxon>Ascomycota</taxon>
        <taxon>Pezizomycotina</taxon>
        <taxon>Sordariomycetes</taxon>
        <taxon>Hypocreomycetidae</taxon>
        <taxon>Hypocreales</taxon>
        <taxon>Cordycipitaceae</taxon>
        <taxon>Akanthomyces</taxon>
    </lineage>
</organism>
<evidence type="ECO:0000256" key="1">
    <source>
        <dbReference type="SAM" id="MobiDB-lite"/>
    </source>
</evidence>
<feature type="region of interest" description="Disordered" evidence="1">
    <location>
        <begin position="489"/>
        <end position="613"/>
    </location>
</feature>
<evidence type="ECO:0000313" key="2">
    <source>
        <dbReference type="EMBL" id="KAJ4158146.1"/>
    </source>
</evidence>
<feature type="region of interest" description="Disordered" evidence="1">
    <location>
        <begin position="1"/>
        <end position="172"/>
    </location>
</feature>
<feature type="compositionally biased region" description="Polar residues" evidence="1">
    <location>
        <begin position="161"/>
        <end position="172"/>
    </location>
</feature>
<dbReference type="AlphaFoldDB" id="A0A9W8QGU7"/>
<gene>
    <name evidence="2" type="ORF">LMH87_008685</name>
</gene>
<dbReference type="InterPro" id="IPR011051">
    <property type="entry name" value="RmlC_Cupin_sf"/>
</dbReference>
<feature type="compositionally biased region" description="Polar residues" evidence="1">
    <location>
        <begin position="489"/>
        <end position="503"/>
    </location>
</feature>
<feature type="compositionally biased region" description="Low complexity" evidence="1">
    <location>
        <begin position="570"/>
        <end position="591"/>
    </location>
</feature>
<dbReference type="SUPFAM" id="SSF51182">
    <property type="entry name" value="RmlC-like cupins"/>
    <property type="match status" value="1"/>
</dbReference>
<comment type="caution">
    <text evidence="2">The sequence shown here is derived from an EMBL/GenBank/DDBJ whole genome shotgun (WGS) entry which is preliminary data.</text>
</comment>
<evidence type="ECO:0000313" key="3">
    <source>
        <dbReference type="Proteomes" id="UP001144673"/>
    </source>
</evidence>